<dbReference type="CDD" id="cd00085">
    <property type="entry name" value="HNHc"/>
    <property type="match status" value="1"/>
</dbReference>
<dbReference type="AlphaFoldDB" id="A0A7S3EQY9"/>
<evidence type="ECO:0000259" key="1">
    <source>
        <dbReference type="Pfam" id="PF14279"/>
    </source>
</evidence>
<accession>A0A7S3EQY9</accession>
<protein>
    <recommendedName>
        <fullName evidence="1">HNH endonuclease 5 domain-containing protein</fullName>
    </recommendedName>
</protein>
<evidence type="ECO:0000313" key="2">
    <source>
        <dbReference type="EMBL" id="CAE0067292.1"/>
    </source>
</evidence>
<organism evidence="2">
    <name type="scientific">Rhodosorus marinus</name>
    <dbReference type="NCBI Taxonomy" id="101924"/>
    <lineage>
        <taxon>Eukaryota</taxon>
        <taxon>Rhodophyta</taxon>
        <taxon>Stylonematophyceae</taxon>
        <taxon>Stylonematales</taxon>
        <taxon>Stylonemataceae</taxon>
        <taxon>Rhodosorus</taxon>
    </lineage>
</organism>
<gene>
    <name evidence="2" type="ORF">RMAR00112_LOCUS35368</name>
</gene>
<dbReference type="InterPro" id="IPR052892">
    <property type="entry name" value="NA-targeting_endonuclease"/>
</dbReference>
<dbReference type="InterPro" id="IPR003615">
    <property type="entry name" value="HNH_nuc"/>
</dbReference>
<reference evidence="2" key="1">
    <citation type="submission" date="2021-01" db="EMBL/GenBank/DDBJ databases">
        <authorList>
            <person name="Corre E."/>
            <person name="Pelletier E."/>
            <person name="Niang G."/>
            <person name="Scheremetjew M."/>
            <person name="Finn R."/>
            <person name="Kale V."/>
            <person name="Holt S."/>
            <person name="Cochrane G."/>
            <person name="Meng A."/>
            <person name="Brown T."/>
            <person name="Cohen L."/>
        </authorList>
    </citation>
    <scope>NUCLEOTIDE SEQUENCE</scope>
    <source>
        <strain evidence="2">CCMP 769</strain>
    </source>
</reference>
<dbReference type="InterPro" id="IPR029471">
    <property type="entry name" value="HNH_5"/>
</dbReference>
<proteinExistence type="predicted"/>
<sequence length="288" mass="32930">MEFPERSKRTDIGSAVASGFVFSSSLKFGRGRSVEMCVEQRNGGSRHKTKRFRKRSAIRKPTLDIPADIGKDEATTAVQDPNTGSRLDQCPALVLNSNYQPLSYVPLSLWPWQEVVKAVYLDRVVILATYDIQVRSPSVSLELPSVIALKRYQSLGGKRPAFTRYNVFIRDNFTCQYCRQKLPDRDLTFDHVIPRSRGGTSGWENVSFATRPYLELQLTPILPLPKVVTACVDCNYKKGPKLIKETDLKLRKVPVEPSYAQLQSMARKYRPKHIHPTWEDYVYWDQNS</sequence>
<dbReference type="EMBL" id="HBHW01045516">
    <property type="protein sequence ID" value="CAE0067292.1"/>
    <property type="molecule type" value="Transcribed_RNA"/>
</dbReference>
<dbReference type="Gene3D" id="1.10.30.50">
    <property type="match status" value="1"/>
</dbReference>
<dbReference type="Pfam" id="PF14279">
    <property type="entry name" value="HNH_5"/>
    <property type="match status" value="1"/>
</dbReference>
<feature type="domain" description="HNH endonuclease 5" evidence="1">
    <location>
        <begin position="175"/>
        <end position="206"/>
    </location>
</feature>
<dbReference type="PANTHER" id="PTHR33877">
    <property type="entry name" value="SLL1193 PROTEIN"/>
    <property type="match status" value="1"/>
</dbReference>
<name>A0A7S3EQY9_9RHOD</name>
<dbReference type="PANTHER" id="PTHR33877:SF2">
    <property type="entry name" value="OS07G0170200 PROTEIN"/>
    <property type="match status" value="1"/>
</dbReference>